<dbReference type="GO" id="GO:0015031">
    <property type="term" value="P:protein transport"/>
    <property type="evidence" value="ECO:0007669"/>
    <property type="project" value="UniProtKB-KW"/>
</dbReference>
<comment type="subcellular location">
    <subcellularLocation>
        <location evidence="1">Endoplasmic reticulum membrane</location>
        <topology evidence="1">Single-pass type IV membrane protein</topology>
    </subcellularLocation>
</comment>
<keyword evidence="9 11" id="KW-0472">Membrane</keyword>
<proteinExistence type="inferred from homology"/>
<accession>A0A507FJK9</accession>
<comment type="caution">
    <text evidence="12">The sequence shown here is derived from an EMBL/GenBank/DDBJ whole genome shotgun (WGS) entry which is preliminary data.</text>
</comment>
<evidence type="ECO:0008006" key="14">
    <source>
        <dbReference type="Google" id="ProtNLM"/>
    </source>
</evidence>
<dbReference type="OrthoDB" id="4506189at2759"/>
<feature type="region of interest" description="Disordered" evidence="10">
    <location>
        <begin position="117"/>
        <end position="164"/>
    </location>
</feature>
<keyword evidence="3" id="KW-0813">Transport</keyword>
<evidence type="ECO:0000256" key="5">
    <source>
        <dbReference type="ARBA" id="ARBA00022824"/>
    </source>
</evidence>
<dbReference type="AlphaFoldDB" id="A0A507FJK9"/>
<dbReference type="CDD" id="cd15860">
    <property type="entry name" value="SNARE_USE1"/>
    <property type="match status" value="1"/>
</dbReference>
<dbReference type="GO" id="GO:0005484">
    <property type="term" value="F:SNAP receptor activity"/>
    <property type="evidence" value="ECO:0007669"/>
    <property type="project" value="TreeGrafter"/>
</dbReference>
<keyword evidence="7" id="KW-0653">Protein transport</keyword>
<dbReference type="InterPro" id="IPR019150">
    <property type="entry name" value="Vesicle_transport_protein_Use1"/>
</dbReference>
<dbReference type="PANTHER" id="PTHR13050:SF7">
    <property type="entry name" value="VESICLE TRANSPORT PROTEIN USE1"/>
    <property type="match status" value="1"/>
</dbReference>
<keyword evidence="5" id="KW-0256">Endoplasmic reticulum</keyword>
<dbReference type="Proteomes" id="UP000320333">
    <property type="component" value="Unassembled WGS sequence"/>
</dbReference>
<evidence type="ECO:0000256" key="2">
    <source>
        <dbReference type="ARBA" id="ARBA00007891"/>
    </source>
</evidence>
<comment type="similarity">
    <text evidence="2">Belongs to the USE1 family.</text>
</comment>
<feature type="transmembrane region" description="Helical" evidence="11">
    <location>
        <begin position="237"/>
        <end position="257"/>
    </location>
</feature>
<keyword evidence="13" id="KW-1185">Reference proteome</keyword>
<evidence type="ECO:0000256" key="11">
    <source>
        <dbReference type="SAM" id="Phobius"/>
    </source>
</evidence>
<organism evidence="12 13">
    <name type="scientific">Chytriomyces confervae</name>
    <dbReference type="NCBI Taxonomy" id="246404"/>
    <lineage>
        <taxon>Eukaryota</taxon>
        <taxon>Fungi</taxon>
        <taxon>Fungi incertae sedis</taxon>
        <taxon>Chytridiomycota</taxon>
        <taxon>Chytridiomycota incertae sedis</taxon>
        <taxon>Chytridiomycetes</taxon>
        <taxon>Chytridiales</taxon>
        <taxon>Chytriomycetaceae</taxon>
        <taxon>Chytriomyces</taxon>
    </lineage>
</organism>
<keyword evidence="4 11" id="KW-0812">Transmembrane</keyword>
<dbReference type="GO" id="GO:0005789">
    <property type="term" value="C:endoplasmic reticulum membrane"/>
    <property type="evidence" value="ECO:0007669"/>
    <property type="project" value="UniProtKB-SubCell"/>
</dbReference>
<keyword evidence="8 11" id="KW-1133">Transmembrane helix</keyword>
<dbReference type="Pfam" id="PF09753">
    <property type="entry name" value="Use1"/>
    <property type="match status" value="1"/>
</dbReference>
<evidence type="ECO:0000256" key="10">
    <source>
        <dbReference type="SAM" id="MobiDB-lite"/>
    </source>
</evidence>
<evidence type="ECO:0000313" key="13">
    <source>
        <dbReference type="Proteomes" id="UP000320333"/>
    </source>
</evidence>
<evidence type="ECO:0000256" key="4">
    <source>
        <dbReference type="ARBA" id="ARBA00022692"/>
    </source>
</evidence>
<reference evidence="12 13" key="1">
    <citation type="journal article" date="2019" name="Sci. Rep.">
        <title>Comparative genomics of chytrid fungi reveal insights into the obligate biotrophic and pathogenic lifestyle of Synchytrium endobioticum.</title>
        <authorList>
            <person name="van de Vossenberg B.T.L.H."/>
            <person name="Warris S."/>
            <person name="Nguyen H.D.T."/>
            <person name="van Gent-Pelzer M.P.E."/>
            <person name="Joly D.L."/>
            <person name="van de Geest H.C."/>
            <person name="Bonants P.J.M."/>
            <person name="Smith D.S."/>
            <person name="Levesque C.A."/>
            <person name="van der Lee T.A.J."/>
        </authorList>
    </citation>
    <scope>NUCLEOTIDE SEQUENCE [LARGE SCALE GENOMIC DNA]</scope>
    <source>
        <strain evidence="12 13">CBS 675.73</strain>
    </source>
</reference>
<keyword evidence="6" id="KW-0931">ER-Golgi transport</keyword>
<dbReference type="EMBL" id="QEAP01000047">
    <property type="protein sequence ID" value="TPX76412.1"/>
    <property type="molecule type" value="Genomic_DNA"/>
</dbReference>
<evidence type="ECO:0000313" key="12">
    <source>
        <dbReference type="EMBL" id="TPX76412.1"/>
    </source>
</evidence>
<gene>
    <name evidence="12" type="ORF">CcCBS67573_g02299</name>
</gene>
<dbReference type="GO" id="GO:0031201">
    <property type="term" value="C:SNARE complex"/>
    <property type="evidence" value="ECO:0007669"/>
    <property type="project" value="TreeGrafter"/>
</dbReference>
<evidence type="ECO:0000256" key="7">
    <source>
        <dbReference type="ARBA" id="ARBA00022927"/>
    </source>
</evidence>
<feature type="compositionally biased region" description="Basic and acidic residues" evidence="10">
    <location>
        <begin position="150"/>
        <end position="164"/>
    </location>
</feature>
<protein>
    <recommendedName>
        <fullName evidence="14">t-SNARE coiled-coil homology domain-containing protein</fullName>
    </recommendedName>
</protein>
<evidence type="ECO:0000256" key="8">
    <source>
        <dbReference type="ARBA" id="ARBA00022989"/>
    </source>
</evidence>
<dbReference type="STRING" id="246404.A0A507FJK9"/>
<evidence type="ECO:0000256" key="1">
    <source>
        <dbReference type="ARBA" id="ARBA00004163"/>
    </source>
</evidence>
<name>A0A507FJK9_9FUNG</name>
<evidence type="ECO:0000256" key="6">
    <source>
        <dbReference type="ARBA" id="ARBA00022892"/>
    </source>
</evidence>
<dbReference type="PANTHER" id="PTHR13050">
    <property type="entry name" value="USE1-LIKE PROTEIN"/>
    <property type="match status" value="1"/>
</dbReference>
<sequence>MSVERLLSLLESEMEAVQKRINESQEVDESFALKTALSAARINATLARIDKDTVEGNSSLALRMRKLADFASDWNMAACKATDALLSPTTQPTVATTPNSFNSSMFKSAPWVKLREASNRTPSVHQDSLSTPRNDREELLRKRNVYSNTSKDDERPADSDESRVLKEQVKAQEALSEDLIKLAQRLKENSLLFGDTLKADKEVLDDTHDALNANVTKITSQNSKLTTLLQQTRGNCFMITGAVVLVCVLFIFTFFWMRLFRVVKT</sequence>
<evidence type="ECO:0000256" key="3">
    <source>
        <dbReference type="ARBA" id="ARBA00022448"/>
    </source>
</evidence>
<evidence type="ECO:0000256" key="9">
    <source>
        <dbReference type="ARBA" id="ARBA00023136"/>
    </source>
</evidence>
<feature type="compositionally biased region" description="Polar residues" evidence="10">
    <location>
        <begin position="119"/>
        <end position="132"/>
    </location>
</feature>
<dbReference type="GO" id="GO:0006890">
    <property type="term" value="P:retrograde vesicle-mediated transport, Golgi to endoplasmic reticulum"/>
    <property type="evidence" value="ECO:0007669"/>
    <property type="project" value="TreeGrafter"/>
</dbReference>